<proteinExistence type="predicted"/>
<evidence type="ECO:0000313" key="4">
    <source>
        <dbReference type="Proteomes" id="UP000822993"/>
    </source>
</evidence>
<sequence>MNGDVSTAPPQVPPCASEDPTPAPDDVTSTRVVLYLQDPRAHASDRLRWAQLPRELRDELEATMDARVLEEISVVSGFSPGMGSLLRLSTGEQVFLKAARTRDAPECADLHRAEAHITVRLPTAVPTPRFLWGHGDGDWIVLAYEAVDGFPPQTPWQPAVLARVLDTLDDLARVPGARQIPLPPAGPQVASATTGWGRLVREPYEHLPTLSPWAARRLTSLAEVELGVLVACEGESIVHGDMQARNLAVTDDKVYVLDWPYAMRGAGWLDLANLLVTVGAQGVAGVFDPVDVHVPTDGGAPAVIWDDAERAGAWLTAVFDDHPLGADVHPADLRSILSGFAGYNMDLARRPAPRSNPCQPTVTLGRAVSALAWLEHLGL</sequence>
<dbReference type="Gene3D" id="3.90.1200.10">
    <property type="match status" value="1"/>
</dbReference>
<reference evidence="3 4" key="1">
    <citation type="submission" date="2020-08" db="EMBL/GenBank/DDBJ databases">
        <title>A Genomic Blueprint of the Chicken Gut Microbiome.</title>
        <authorList>
            <person name="Gilroy R."/>
            <person name="Ravi A."/>
            <person name="Getino M."/>
            <person name="Pursley I."/>
            <person name="Horton D.L."/>
            <person name="Alikhan N.-F."/>
            <person name="Baker D."/>
            <person name="Gharbi K."/>
            <person name="Hall N."/>
            <person name="Watson M."/>
            <person name="Adriaenssens E.M."/>
            <person name="Foster-Nyarko E."/>
            <person name="Jarju S."/>
            <person name="Secka A."/>
            <person name="Antonio M."/>
            <person name="Oren A."/>
            <person name="Chaudhuri R."/>
            <person name="La Ragione R.M."/>
            <person name="Hildebrand F."/>
            <person name="Pallen M.J."/>
        </authorList>
    </citation>
    <scope>NUCLEOTIDE SEQUENCE [LARGE SCALE GENOMIC DNA]</scope>
    <source>
        <strain evidence="3 4">Sa1BUA8</strain>
    </source>
</reference>
<dbReference type="EMBL" id="JACSPN010000034">
    <property type="protein sequence ID" value="MBE7702147.1"/>
    <property type="molecule type" value="Genomic_DNA"/>
</dbReference>
<feature type="region of interest" description="Disordered" evidence="1">
    <location>
        <begin position="1"/>
        <end position="26"/>
    </location>
</feature>
<dbReference type="Pfam" id="PF01636">
    <property type="entry name" value="APH"/>
    <property type="match status" value="1"/>
</dbReference>
<protein>
    <submittedName>
        <fullName evidence="3">Aminoglycoside phosphotransferase family protein</fullName>
    </submittedName>
</protein>
<evidence type="ECO:0000313" key="3">
    <source>
        <dbReference type="EMBL" id="MBE7702147.1"/>
    </source>
</evidence>
<dbReference type="RefSeq" id="WP_193721355.1">
    <property type="nucleotide sequence ID" value="NZ_JACSPN010000034.1"/>
</dbReference>
<feature type="domain" description="Aminoglycoside phosphotransferase" evidence="2">
    <location>
        <begin position="89"/>
        <end position="279"/>
    </location>
</feature>
<evidence type="ECO:0000259" key="2">
    <source>
        <dbReference type="Pfam" id="PF01636"/>
    </source>
</evidence>
<evidence type="ECO:0000256" key="1">
    <source>
        <dbReference type="SAM" id="MobiDB-lite"/>
    </source>
</evidence>
<keyword evidence="4" id="KW-1185">Reference proteome</keyword>
<dbReference type="AlphaFoldDB" id="A0A9D5UKF3"/>
<dbReference type="InterPro" id="IPR011009">
    <property type="entry name" value="Kinase-like_dom_sf"/>
</dbReference>
<gene>
    <name evidence="3" type="ORF">H9623_17795</name>
</gene>
<accession>A0A9D5UKF3</accession>
<dbReference type="InterPro" id="IPR002575">
    <property type="entry name" value="Aminoglycoside_PTrfase"/>
</dbReference>
<dbReference type="Proteomes" id="UP000822993">
    <property type="component" value="Unassembled WGS sequence"/>
</dbReference>
<comment type="caution">
    <text evidence="3">The sequence shown here is derived from an EMBL/GenBank/DDBJ whole genome shotgun (WGS) entry which is preliminary data.</text>
</comment>
<organism evidence="3 4">
    <name type="scientific">Oerskovia douganii</name>
    <dbReference type="NCBI Taxonomy" id="2762210"/>
    <lineage>
        <taxon>Bacteria</taxon>
        <taxon>Bacillati</taxon>
        <taxon>Actinomycetota</taxon>
        <taxon>Actinomycetes</taxon>
        <taxon>Micrococcales</taxon>
        <taxon>Cellulomonadaceae</taxon>
        <taxon>Oerskovia</taxon>
    </lineage>
</organism>
<name>A0A9D5UKF3_9CELL</name>
<dbReference type="SUPFAM" id="SSF56112">
    <property type="entry name" value="Protein kinase-like (PK-like)"/>
    <property type="match status" value="1"/>
</dbReference>